<protein>
    <submittedName>
        <fullName evidence="1">Uncharacterized protein</fullName>
    </submittedName>
</protein>
<geneLocation type="plasmid" evidence="2"/>
<dbReference type="KEGG" id="jeo:JMA_39080"/>
<proteinExistence type="predicted"/>
<dbReference type="AlphaFoldDB" id="A0A0B5ASY1"/>
<keyword evidence="1" id="KW-0614">Plasmid</keyword>
<dbReference type="BioCyc" id="JESP1508404:G14D9-13192-MONOMER"/>
<evidence type="ECO:0000313" key="1">
    <source>
        <dbReference type="EMBL" id="AJD93226.1"/>
    </source>
</evidence>
<evidence type="ECO:0000313" key="2">
    <source>
        <dbReference type="Proteomes" id="UP000031449"/>
    </source>
</evidence>
<sequence>MNYFKSIQRIQEQDSPFFSTLKTHGHVRDSIQVKAVYLTAEGVMVTTLHRNMLRDNIINPRTIHIYSTKTCRTTAELESELIGTVYCEDPKLRAIIEKFDCANLMDIPDEVQKLVERRTKQDMVAYFQDADIVIRNEESFPIDEAVAETFFTTDTKAPTDVLFTAMLP</sequence>
<name>A0A0B5ASY1_9BACL</name>
<keyword evidence="2" id="KW-1185">Reference proteome</keyword>
<gene>
    <name evidence="1" type="ORF">JMA_39080</name>
</gene>
<organism evidence="1 2">
    <name type="scientific">Jeotgalibacillus malaysiensis</name>
    <dbReference type="NCBI Taxonomy" id="1508404"/>
    <lineage>
        <taxon>Bacteria</taxon>
        <taxon>Bacillati</taxon>
        <taxon>Bacillota</taxon>
        <taxon>Bacilli</taxon>
        <taxon>Bacillales</taxon>
        <taxon>Caryophanaceae</taxon>
        <taxon>Jeotgalibacillus</taxon>
    </lineage>
</organism>
<dbReference type="HOGENOM" id="CLU_1584279_0_0_9"/>
<dbReference type="Proteomes" id="UP000031449">
    <property type="component" value="Plasmid unnamed"/>
</dbReference>
<accession>A0A0B5ASY1</accession>
<reference evidence="1 2" key="1">
    <citation type="submission" date="2014-08" db="EMBL/GenBank/DDBJ databases">
        <title>Complete genome of a marine bacteria Jeotgalibacillus malaysiensis.</title>
        <authorList>
            <person name="Yaakop A.S."/>
            <person name="Chan K.-G."/>
            <person name="Goh K.M."/>
        </authorList>
    </citation>
    <scope>NUCLEOTIDE SEQUENCE [LARGE SCALE GENOMIC DNA]</scope>
    <source>
        <strain evidence="1 2">D5</strain>
        <plasmid evidence="2">Plasmid</plasmid>
    </source>
</reference>
<dbReference type="EMBL" id="CP009417">
    <property type="protein sequence ID" value="AJD93226.1"/>
    <property type="molecule type" value="Genomic_DNA"/>
</dbReference>